<dbReference type="PANTHER" id="PTHR12483">
    <property type="entry name" value="SOLUTE CARRIER FAMILY 31 COPPER TRANSPORTERS"/>
    <property type="match status" value="1"/>
</dbReference>
<dbReference type="Proteomes" id="UP001219518">
    <property type="component" value="Unassembled WGS sequence"/>
</dbReference>
<keyword evidence="2 4" id="KW-1133">Transmembrane helix</keyword>
<sequence length="182" mass="20942">MEHHDGDHHVAMDMETTTPMHMPSGGGGDEPMMMMKMYFHGGTMEMVVFDFWKVTDDGSMAYSWFIIFVLAFLYEGLKYFRDDLYGRHARSLALRHSNDTSRLALDKNADVHRSWSSTVFSAFHVMQTALHALQYFVSYLLMLIFMTYNTWLCLAVVLGGACGYFFFGWKKASSVDITDHCH</sequence>
<reference evidence="5" key="2">
    <citation type="journal article" date="2023" name="BMC Genomics">
        <title>Pest status, molecular evolution, and epigenetic factors derived from the genome assembly of Frankliniella fusca, a thysanopteran phytovirus vector.</title>
        <authorList>
            <person name="Catto M.A."/>
            <person name="Labadie P.E."/>
            <person name="Jacobson A.L."/>
            <person name="Kennedy G.G."/>
            <person name="Srinivasan R."/>
            <person name="Hunt B.G."/>
        </authorList>
    </citation>
    <scope>NUCLEOTIDE SEQUENCE</scope>
    <source>
        <strain evidence="5">PL_HMW_Pooled</strain>
    </source>
</reference>
<dbReference type="PANTHER" id="PTHR12483:SF115">
    <property type="entry name" value="COPPER TRANSPORT PROTEIN"/>
    <property type="match status" value="1"/>
</dbReference>
<dbReference type="InterPro" id="IPR007274">
    <property type="entry name" value="Cop_transporter"/>
</dbReference>
<evidence type="ECO:0000256" key="3">
    <source>
        <dbReference type="ARBA" id="ARBA00023136"/>
    </source>
</evidence>
<organism evidence="5 6">
    <name type="scientific">Frankliniella fusca</name>
    <dbReference type="NCBI Taxonomy" id="407009"/>
    <lineage>
        <taxon>Eukaryota</taxon>
        <taxon>Metazoa</taxon>
        <taxon>Ecdysozoa</taxon>
        <taxon>Arthropoda</taxon>
        <taxon>Hexapoda</taxon>
        <taxon>Insecta</taxon>
        <taxon>Pterygota</taxon>
        <taxon>Neoptera</taxon>
        <taxon>Paraneoptera</taxon>
        <taxon>Thysanoptera</taxon>
        <taxon>Terebrantia</taxon>
        <taxon>Thripoidea</taxon>
        <taxon>Thripidae</taxon>
        <taxon>Frankliniella</taxon>
    </lineage>
</organism>
<keyword evidence="6" id="KW-1185">Reference proteome</keyword>
<dbReference type="EMBL" id="JAHWGI010001356">
    <property type="protein sequence ID" value="KAK3928815.1"/>
    <property type="molecule type" value="Genomic_DNA"/>
</dbReference>
<evidence type="ECO:0000256" key="1">
    <source>
        <dbReference type="ARBA" id="ARBA00022692"/>
    </source>
</evidence>
<comment type="similarity">
    <text evidence="4">Belongs to the copper transporter (Ctr) (TC 1.A.56) family. SLC31A subfamily.</text>
</comment>
<dbReference type="Pfam" id="PF04145">
    <property type="entry name" value="Ctr"/>
    <property type="match status" value="1"/>
</dbReference>
<protein>
    <recommendedName>
        <fullName evidence="4">Copper transport protein</fullName>
    </recommendedName>
</protein>
<keyword evidence="1 4" id="KW-0812">Transmembrane</keyword>
<dbReference type="GO" id="GO:0016020">
    <property type="term" value="C:membrane"/>
    <property type="evidence" value="ECO:0007669"/>
    <property type="project" value="UniProtKB-SubCell"/>
</dbReference>
<accession>A0AAE1HY71</accession>
<comment type="subcellular location">
    <subcellularLocation>
        <location evidence="4">Membrane</location>
        <topology evidence="4">Multi-pass membrane protein</topology>
    </subcellularLocation>
</comment>
<evidence type="ECO:0000313" key="6">
    <source>
        <dbReference type="Proteomes" id="UP001219518"/>
    </source>
</evidence>
<keyword evidence="4" id="KW-0406">Ion transport</keyword>
<dbReference type="AlphaFoldDB" id="A0AAE1HY71"/>
<keyword evidence="4" id="KW-0186">Copper</keyword>
<keyword evidence="4" id="KW-0813">Transport</keyword>
<evidence type="ECO:0000313" key="5">
    <source>
        <dbReference type="EMBL" id="KAK3928815.1"/>
    </source>
</evidence>
<evidence type="ECO:0000256" key="4">
    <source>
        <dbReference type="RuleBase" id="RU367022"/>
    </source>
</evidence>
<keyword evidence="3 4" id="KW-0472">Membrane</keyword>
<keyword evidence="4" id="KW-0187">Copper transport</keyword>
<evidence type="ECO:0000256" key="2">
    <source>
        <dbReference type="ARBA" id="ARBA00022989"/>
    </source>
</evidence>
<gene>
    <name evidence="5" type="ORF">KUF71_017038</name>
</gene>
<proteinExistence type="inferred from homology"/>
<reference evidence="5" key="1">
    <citation type="submission" date="2021-07" db="EMBL/GenBank/DDBJ databases">
        <authorList>
            <person name="Catto M.A."/>
            <person name="Jacobson A."/>
            <person name="Kennedy G."/>
            <person name="Labadie P."/>
            <person name="Hunt B.G."/>
            <person name="Srinivasan R."/>
        </authorList>
    </citation>
    <scope>NUCLEOTIDE SEQUENCE</scope>
    <source>
        <strain evidence="5">PL_HMW_Pooled</strain>
        <tissue evidence="5">Head</tissue>
    </source>
</reference>
<feature type="transmembrane region" description="Helical" evidence="4">
    <location>
        <begin position="61"/>
        <end position="80"/>
    </location>
</feature>
<dbReference type="GO" id="GO:0005375">
    <property type="term" value="F:copper ion transmembrane transporter activity"/>
    <property type="evidence" value="ECO:0007669"/>
    <property type="project" value="UniProtKB-UniRule"/>
</dbReference>
<comment type="caution">
    <text evidence="5">The sequence shown here is derived from an EMBL/GenBank/DDBJ whole genome shotgun (WGS) entry which is preliminary data.</text>
</comment>
<name>A0AAE1HY71_9NEOP</name>